<evidence type="ECO:0000313" key="3">
    <source>
        <dbReference type="EMBL" id="RRN44188.1"/>
    </source>
</evidence>
<protein>
    <recommendedName>
        <fullName evidence="5">Lipoprotein</fullName>
    </recommendedName>
</protein>
<dbReference type="OrthoDB" id="1433682at2"/>
<dbReference type="RefSeq" id="WP_125096383.1">
    <property type="nucleotide sequence ID" value="NZ_RRUE01000002.1"/>
</dbReference>
<feature type="chain" id="PRO_5018641500" description="Lipoprotein" evidence="2">
    <location>
        <begin position="33"/>
        <end position="687"/>
    </location>
</feature>
<evidence type="ECO:0008006" key="5">
    <source>
        <dbReference type="Google" id="ProtNLM"/>
    </source>
</evidence>
<sequence>MVHNDESRAPRGALLTQPRALVALCLSAAVLAACGGNGSEGGSTPAPGASAQGENGIALKAVARVEMTRSPSFKADGAQGASHNGQVATGYRLDRTMGTYRNGHVQHAIWRVNGVDKGWGPHYTTTQADLGKTVIYVEKVLGNDGSTREFATPGAVVVASVGVPVTVPQQQTQSKPGYPVVNKQPLTNVTTGKSVPGKQLVRTMGSYGNGHVLNAIWKVNGEAKGWGPHYTPTAADVGKTVVYTEEVLGKSGDRVNFTAAPVIIVASLNEAAPAPAAAKPTPAPAAQPAPTPAPSPALSAKPGYPLADKMPVTNVTGQSVPGKQLVRTMGAYTSGYVLNAIWKVDGVAKGWGPHYTPTTADVGKSVVYTEEVLGKSGDKVNFTAAPIAIVAAAQTAAPVATPAPAAKPAPTPAPAPVAAAPAAKGTVNSVQEIINDMKLYNEGELRGVDKGMGWATGPGFVVMGNNPRGTNTPSYWKPANTQFKSNATWNAVIPWLVVFDGTGNAASNTRVQLRNIKLYMKRKSTGRWEVIQNMAVSGEDYPKSLQGSNTVKANIRYEADGTRSLKPNGNDRVFHGWGSPIKFDAWDVKALLTTVQARLVLDNPNGTDDRSRAKYLIHVGADYYPEVTTRVGATAPAYYFPGVGVSRAKYVRNDWRAFNFSTIDAGRPEPGGSISTSELISNPPPLE</sequence>
<organism evidence="3 4">
    <name type="scientific">Lautropia dentalis</name>
    <dbReference type="NCBI Taxonomy" id="2490857"/>
    <lineage>
        <taxon>Bacteria</taxon>
        <taxon>Pseudomonadati</taxon>
        <taxon>Pseudomonadota</taxon>
        <taxon>Betaproteobacteria</taxon>
        <taxon>Burkholderiales</taxon>
        <taxon>Burkholderiaceae</taxon>
        <taxon>Lautropia</taxon>
    </lineage>
</organism>
<feature type="region of interest" description="Disordered" evidence="1">
    <location>
        <begin position="275"/>
        <end position="303"/>
    </location>
</feature>
<proteinExistence type="predicted"/>
<accession>A0A3R8LM70</accession>
<dbReference type="Proteomes" id="UP000270261">
    <property type="component" value="Unassembled WGS sequence"/>
</dbReference>
<evidence type="ECO:0000256" key="2">
    <source>
        <dbReference type="SAM" id="SignalP"/>
    </source>
</evidence>
<name>A0A3R8LM70_9BURK</name>
<comment type="caution">
    <text evidence="3">The sequence shown here is derived from an EMBL/GenBank/DDBJ whole genome shotgun (WGS) entry which is preliminary data.</text>
</comment>
<evidence type="ECO:0000256" key="1">
    <source>
        <dbReference type="SAM" id="MobiDB-lite"/>
    </source>
</evidence>
<reference evidence="3 4" key="1">
    <citation type="submission" date="2018-11" db="EMBL/GenBank/DDBJ databases">
        <title>Genome sequencing of Lautropia sp. KCOM 2505 (= ChDC F240).</title>
        <authorList>
            <person name="Kook J.-K."/>
            <person name="Park S.-N."/>
            <person name="Lim Y.K."/>
        </authorList>
    </citation>
    <scope>NUCLEOTIDE SEQUENCE [LARGE SCALE GENOMIC DNA]</scope>
    <source>
        <strain evidence="3 4">KCOM 2505</strain>
    </source>
</reference>
<keyword evidence="2" id="KW-0732">Signal</keyword>
<dbReference type="EMBL" id="RRUE01000002">
    <property type="protein sequence ID" value="RRN44188.1"/>
    <property type="molecule type" value="Genomic_DNA"/>
</dbReference>
<keyword evidence="4" id="KW-1185">Reference proteome</keyword>
<evidence type="ECO:0000313" key="4">
    <source>
        <dbReference type="Proteomes" id="UP000270261"/>
    </source>
</evidence>
<dbReference type="AlphaFoldDB" id="A0A3R8LM70"/>
<feature type="signal peptide" evidence="2">
    <location>
        <begin position="1"/>
        <end position="32"/>
    </location>
</feature>
<gene>
    <name evidence="3" type="ORF">EHV23_12615</name>
</gene>
<feature type="compositionally biased region" description="Pro residues" evidence="1">
    <location>
        <begin position="281"/>
        <end position="295"/>
    </location>
</feature>